<name>A0A4R6X2S7_9GAMM</name>
<sequence length="149" mass="16976">MQAQTTEVHHIAGIIKVMNSGIEFYQEAKSKIEQPEYTGFFNRMIDAKEEAVFELQKFAVAETGAVENGSDTMTQARKAYSNLVDKISSSSTKTYVSQLEEVEDKVLDEIDTALKKEQPADCEATLRRVYTRMKECHDEMRMLQNGIMH</sequence>
<dbReference type="Proteomes" id="UP000295729">
    <property type="component" value="Unassembled WGS sequence"/>
</dbReference>
<dbReference type="NCBIfam" id="TIGR02284">
    <property type="entry name" value="PA2169 family four-helix-bundle protein"/>
    <property type="match status" value="1"/>
</dbReference>
<dbReference type="InterPro" id="IPR012347">
    <property type="entry name" value="Ferritin-like"/>
</dbReference>
<dbReference type="EMBL" id="SNZA01000006">
    <property type="protein sequence ID" value="TDR06359.1"/>
    <property type="molecule type" value="Genomic_DNA"/>
</dbReference>
<feature type="domain" description="DUF2383" evidence="1">
    <location>
        <begin position="8"/>
        <end position="116"/>
    </location>
</feature>
<accession>A0A4R6X2S7</accession>
<evidence type="ECO:0000259" key="1">
    <source>
        <dbReference type="Pfam" id="PF09537"/>
    </source>
</evidence>
<evidence type="ECO:0000313" key="2">
    <source>
        <dbReference type="EMBL" id="TDR06359.1"/>
    </source>
</evidence>
<dbReference type="Pfam" id="PF09537">
    <property type="entry name" value="DUF2383"/>
    <property type="match status" value="1"/>
</dbReference>
<proteinExistence type="predicted"/>
<keyword evidence="3" id="KW-1185">Reference proteome</keyword>
<gene>
    <name evidence="2" type="ORF">C8D85_3291</name>
</gene>
<protein>
    <submittedName>
        <fullName evidence="2">Uncharacterized protein (TIGR02284 family)</fullName>
    </submittedName>
</protein>
<dbReference type="AlphaFoldDB" id="A0A4R6X2S7"/>
<dbReference type="InterPro" id="IPR019052">
    <property type="entry name" value="DUF2383"/>
</dbReference>
<dbReference type="RefSeq" id="WP_133564769.1">
    <property type="nucleotide sequence ID" value="NZ_SNZA01000006.1"/>
</dbReference>
<evidence type="ECO:0000313" key="3">
    <source>
        <dbReference type="Proteomes" id="UP000295729"/>
    </source>
</evidence>
<reference evidence="2 3" key="1">
    <citation type="submission" date="2019-03" db="EMBL/GenBank/DDBJ databases">
        <title>Genomic Encyclopedia of Type Strains, Phase IV (KMG-IV): sequencing the most valuable type-strain genomes for metagenomic binning, comparative biology and taxonomic classification.</title>
        <authorList>
            <person name="Goeker M."/>
        </authorList>
    </citation>
    <scope>NUCLEOTIDE SEQUENCE [LARGE SCALE GENOMIC DNA]</scope>
    <source>
        <strain evidence="2 3">DSM 5604</strain>
    </source>
</reference>
<comment type="caution">
    <text evidence="2">The sequence shown here is derived from an EMBL/GenBank/DDBJ whole genome shotgun (WGS) entry which is preliminary data.</text>
</comment>
<dbReference type="OrthoDB" id="6105385at2"/>
<dbReference type="InterPro" id="IPR011971">
    <property type="entry name" value="CHP02284"/>
</dbReference>
<dbReference type="Gene3D" id="1.20.1260.10">
    <property type="match status" value="1"/>
</dbReference>
<organism evidence="2 3">
    <name type="scientific">Marinomonas communis</name>
    <dbReference type="NCBI Taxonomy" id="28254"/>
    <lineage>
        <taxon>Bacteria</taxon>
        <taxon>Pseudomonadati</taxon>
        <taxon>Pseudomonadota</taxon>
        <taxon>Gammaproteobacteria</taxon>
        <taxon>Oceanospirillales</taxon>
        <taxon>Oceanospirillaceae</taxon>
        <taxon>Marinomonas</taxon>
    </lineage>
</organism>